<dbReference type="Gene3D" id="3.40.50.880">
    <property type="match status" value="1"/>
</dbReference>
<dbReference type="SUPFAM" id="SSF52317">
    <property type="entry name" value="Class I glutamine amidotransferase-like"/>
    <property type="match status" value="1"/>
</dbReference>
<dbReference type="STRING" id="1223545.GS4_04_00415"/>
<dbReference type="eggNOG" id="COG0693">
    <property type="taxonomic scope" value="Bacteria"/>
</dbReference>
<evidence type="ECO:0000256" key="1">
    <source>
        <dbReference type="SAM" id="MobiDB-lite"/>
    </source>
</evidence>
<keyword evidence="3" id="KW-1185">Reference proteome</keyword>
<proteinExistence type="predicted"/>
<dbReference type="PANTHER" id="PTHR43130:SF2">
    <property type="entry name" value="DJ-1_PFPI DOMAIN-CONTAINING PROTEIN"/>
    <property type="match status" value="1"/>
</dbReference>
<accession>M0QDY5</accession>
<feature type="region of interest" description="Disordered" evidence="1">
    <location>
        <begin position="95"/>
        <end position="133"/>
    </location>
</feature>
<organism evidence="2 3">
    <name type="scientific">Gordonia soli NBRC 108243</name>
    <dbReference type="NCBI Taxonomy" id="1223545"/>
    <lineage>
        <taxon>Bacteria</taxon>
        <taxon>Bacillati</taxon>
        <taxon>Actinomycetota</taxon>
        <taxon>Actinomycetes</taxon>
        <taxon>Mycobacteriales</taxon>
        <taxon>Gordoniaceae</taxon>
        <taxon>Gordonia</taxon>
    </lineage>
</organism>
<dbReference type="InterPro" id="IPR029062">
    <property type="entry name" value="Class_I_gatase-like"/>
</dbReference>
<sequence length="133" mass="14611">MTQIAFVTYPGVTALDLVGPYEVLRHLPDADIRFVWRETGPIATDSNVLLLGATHTFGETPNPDIVVVPGGTPTVAVQARDQELLEWLRASISHCGSSHVSPARIVPRQYSSPSSTTRSRRSTRAARSRPHRR</sequence>
<dbReference type="InterPro" id="IPR052158">
    <property type="entry name" value="INH-QAR"/>
</dbReference>
<reference evidence="2 3" key="1">
    <citation type="submission" date="2013-01" db="EMBL/GenBank/DDBJ databases">
        <title>Whole genome shotgun sequence of Gordonia soli NBRC 108243.</title>
        <authorList>
            <person name="Isaki-Nakamura S."/>
            <person name="Hosoyama A."/>
            <person name="Tsuchikane K."/>
            <person name="Ando Y."/>
            <person name="Baba S."/>
            <person name="Ohji S."/>
            <person name="Hamada M."/>
            <person name="Tamura T."/>
            <person name="Yamazoe A."/>
            <person name="Yamazaki S."/>
            <person name="Fujita N."/>
        </authorList>
    </citation>
    <scope>NUCLEOTIDE SEQUENCE [LARGE SCALE GENOMIC DNA]</scope>
    <source>
        <strain evidence="2 3">NBRC 108243</strain>
    </source>
</reference>
<dbReference type="PANTHER" id="PTHR43130">
    <property type="entry name" value="ARAC-FAMILY TRANSCRIPTIONAL REGULATOR"/>
    <property type="match status" value="1"/>
</dbReference>
<gene>
    <name evidence="2" type="ORF">GS4_04_00415</name>
</gene>
<evidence type="ECO:0000313" key="3">
    <source>
        <dbReference type="Proteomes" id="UP000011666"/>
    </source>
</evidence>
<evidence type="ECO:0000313" key="2">
    <source>
        <dbReference type="EMBL" id="GAC66785.1"/>
    </source>
</evidence>
<comment type="caution">
    <text evidence="2">The sequence shown here is derived from an EMBL/GenBank/DDBJ whole genome shotgun (WGS) entry which is preliminary data.</text>
</comment>
<evidence type="ECO:0008006" key="4">
    <source>
        <dbReference type="Google" id="ProtNLM"/>
    </source>
</evidence>
<name>M0QDY5_9ACTN</name>
<protein>
    <recommendedName>
        <fullName evidence="4">DJ-1/PfpI domain-containing protein</fullName>
    </recommendedName>
</protein>
<dbReference type="Proteomes" id="UP000011666">
    <property type="component" value="Unassembled WGS sequence"/>
</dbReference>
<dbReference type="GO" id="GO:0006355">
    <property type="term" value="P:regulation of DNA-templated transcription"/>
    <property type="evidence" value="ECO:0007669"/>
    <property type="project" value="TreeGrafter"/>
</dbReference>
<dbReference type="EMBL" id="BANX01000004">
    <property type="protein sequence ID" value="GAC66785.1"/>
    <property type="molecule type" value="Genomic_DNA"/>
</dbReference>
<dbReference type="AlphaFoldDB" id="M0QDY5"/>
<feature type="compositionally biased region" description="Basic residues" evidence="1">
    <location>
        <begin position="118"/>
        <end position="133"/>
    </location>
</feature>